<name>A0A9D1FQ57_9FIRM</name>
<dbReference type="Gene3D" id="3.40.630.30">
    <property type="match status" value="1"/>
</dbReference>
<dbReference type="EMBL" id="DVJP01000072">
    <property type="protein sequence ID" value="HIS77305.1"/>
    <property type="molecule type" value="Genomic_DNA"/>
</dbReference>
<organism evidence="2 3">
    <name type="scientific">Candidatus Merdivicinus excrementipullorum</name>
    <dbReference type="NCBI Taxonomy" id="2840867"/>
    <lineage>
        <taxon>Bacteria</taxon>
        <taxon>Bacillati</taxon>
        <taxon>Bacillota</taxon>
        <taxon>Clostridia</taxon>
        <taxon>Eubacteriales</taxon>
        <taxon>Oscillospiraceae</taxon>
        <taxon>Oscillospiraceae incertae sedis</taxon>
        <taxon>Candidatus Merdivicinus</taxon>
    </lineage>
</organism>
<comment type="caution">
    <text evidence="2">The sequence shown here is derived from an EMBL/GenBank/DDBJ whole genome shotgun (WGS) entry which is preliminary data.</text>
</comment>
<dbReference type="PROSITE" id="PS51186">
    <property type="entry name" value="GNAT"/>
    <property type="match status" value="1"/>
</dbReference>
<dbReference type="GO" id="GO:0016747">
    <property type="term" value="F:acyltransferase activity, transferring groups other than amino-acyl groups"/>
    <property type="evidence" value="ECO:0007669"/>
    <property type="project" value="InterPro"/>
</dbReference>
<reference evidence="2" key="2">
    <citation type="journal article" date="2021" name="PeerJ">
        <title>Extensive microbial diversity within the chicken gut microbiome revealed by metagenomics and culture.</title>
        <authorList>
            <person name="Gilroy R."/>
            <person name="Ravi A."/>
            <person name="Getino M."/>
            <person name="Pursley I."/>
            <person name="Horton D.L."/>
            <person name="Alikhan N.F."/>
            <person name="Baker D."/>
            <person name="Gharbi K."/>
            <person name="Hall N."/>
            <person name="Watson M."/>
            <person name="Adriaenssens E.M."/>
            <person name="Foster-Nyarko E."/>
            <person name="Jarju S."/>
            <person name="Secka A."/>
            <person name="Antonio M."/>
            <person name="Oren A."/>
            <person name="Chaudhuri R.R."/>
            <person name="La Ragione R."/>
            <person name="Hildebrand F."/>
            <person name="Pallen M.J."/>
        </authorList>
    </citation>
    <scope>NUCLEOTIDE SEQUENCE</scope>
    <source>
        <strain evidence="2">CHK199-13235</strain>
    </source>
</reference>
<evidence type="ECO:0000313" key="2">
    <source>
        <dbReference type="EMBL" id="HIS77305.1"/>
    </source>
</evidence>
<dbReference type="Pfam" id="PF13508">
    <property type="entry name" value="Acetyltransf_7"/>
    <property type="match status" value="1"/>
</dbReference>
<feature type="domain" description="N-acetyltransferase" evidence="1">
    <location>
        <begin position="5"/>
        <end position="151"/>
    </location>
</feature>
<reference evidence="2" key="1">
    <citation type="submission" date="2020-10" db="EMBL/GenBank/DDBJ databases">
        <authorList>
            <person name="Gilroy R."/>
        </authorList>
    </citation>
    <scope>NUCLEOTIDE SEQUENCE</scope>
    <source>
        <strain evidence="2">CHK199-13235</strain>
    </source>
</reference>
<proteinExistence type="predicted"/>
<sequence length="151" mass="17498">MPTAVQSPEEKTAISSKILYSLPEWFGLPESTAEYIETCRSLPFWAEYRDGSPIGFLAMQETSPYTAELYVMGVLKEYHRQGVGRALFAAFQEYAKSEGYEYLQVKTVDAGRYPEYDRTRLFYESLGFRKLETFPTLWDEWNPCLILIQSV</sequence>
<evidence type="ECO:0000313" key="3">
    <source>
        <dbReference type="Proteomes" id="UP000824002"/>
    </source>
</evidence>
<dbReference type="InterPro" id="IPR000182">
    <property type="entry name" value="GNAT_dom"/>
</dbReference>
<dbReference type="InterPro" id="IPR016181">
    <property type="entry name" value="Acyl_CoA_acyltransferase"/>
</dbReference>
<protein>
    <submittedName>
        <fullName evidence="2">GNAT family N-acetyltransferase</fullName>
    </submittedName>
</protein>
<gene>
    <name evidence="2" type="ORF">IAB51_10960</name>
</gene>
<evidence type="ECO:0000259" key="1">
    <source>
        <dbReference type="PROSITE" id="PS51186"/>
    </source>
</evidence>
<dbReference type="SUPFAM" id="SSF55729">
    <property type="entry name" value="Acyl-CoA N-acyltransferases (Nat)"/>
    <property type="match status" value="1"/>
</dbReference>
<dbReference type="CDD" id="cd04301">
    <property type="entry name" value="NAT_SF"/>
    <property type="match status" value="1"/>
</dbReference>
<dbReference type="Proteomes" id="UP000824002">
    <property type="component" value="Unassembled WGS sequence"/>
</dbReference>
<dbReference type="AlphaFoldDB" id="A0A9D1FQ57"/>
<accession>A0A9D1FQ57</accession>